<accession>A0A1I3FY23</accession>
<protein>
    <submittedName>
        <fullName evidence="2">Uncharacterized protein</fullName>
    </submittedName>
</protein>
<evidence type="ECO:0000313" key="2">
    <source>
        <dbReference type="EMBL" id="SFI16084.1"/>
    </source>
</evidence>
<reference evidence="3" key="1">
    <citation type="submission" date="2016-10" db="EMBL/GenBank/DDBJ databases">
        <authorList>
            <person name="Varghese N."/>
            <person name="Submissions S."/>
        </authorList>
    </citation>
    <scope>NUCLEOTIDE SEQUENCE [LARGE SCALE GENOMIC DNA]</scope>
    <source>
        <strain evidence="3">CGMCC 4.2126</strain>
    </source>
</reference>
<evidence type="ECO:0000256" key="1">
    <source>
        <dbReference type="SAM" id="MobiDB-lite"/>
    </source>
</evidence>
<dbReference type="GeneID" id="96304057"/>
<dbReference type="RefSeq" id="WP_177244918.1">
    <property type="nucleotide sequence ID" value="NZ_FOQY01000001.1"/>
</dbReference>
<organism evidence="2 3">
    <name type="scientific">Streptosporangium canum</name>
    <dbReference type="NCBI Taxonomy" id="324952"/>
    <lineage>
        <taxon>Bacteria</taxon>
        <taxon>Bacillati</taxon>
        <taxon>Actinomycetota</taxon>
        <taxon>Actinomycetes</taxon>
        <taxon>Streptosporangiales</taxon>
        <taxon>Streptosporangiaceae</taxon>
        <taxon>Streptosporangium</taxon>
    </lineage>
</organism>
<gene>
    <name evidence="2" type="ORF">SAMN05216275_101430</name>
</gene>
<proteinExistence type="predicted"/>
<dbReference type="Proteomes" id="UP000199111">
    <property type="component" value="Unassembled WGS sequence"/>
</dbReference>
<name>A0A1I3FY23_9ACTN</name>
<keyword evidence="3" id="KW-1185">Reference proteome</keyword>
<sequence>MRIHAGQKPDDGSKTPKPRTPLPERNLPPAAPRHMPRPHMPVRPTQQPRRIPGKGGR</sequence>
<feature type="region of interest" description="Disordered" evidence="1">
    <location>
        <begin position="1"/>
        <end position="57"/>
    </location>
</feature>
<dbReference type="EMBL" id="FOQY01000001">
    <property type="protein sequence ID" value="SFI16084.1"/>
    <property type="molecule type" value="Genomic_DNA"/>
</dbReference>
<evidence type="ECO:0000313" key="3">
    <source>
        <dbReference type="Proteomes" id="UP000199111"/>
    </source>
</evidence>
<dbReference type="AlphaFoldDB" id="A0A1I3FY23"/>